<dbReference type="Proteomes" id="UP000886687">
    <property type="component" value="Unassembled WGS sequence"/>
</dbReference>
<dbReference type="Pfam" id="PF01435">
    <property type="entry name" value="Peptidase_M48"/>
    <property type="match status" value="1"/>
</dbReference>
<organism evidence="14 15">
    <name type="scientific">Candidatus Thiodiazotropha lotti</name>
    <dbReference type="NCBI Taxonomy" id="2792787"/>
    <lineage>
        <taxon>Bacteria</taxon>
        <taxon>Pseudomonadati</taxon>
        <taxon>Pseudomonadota</taxon>
        <taxon>Gammaproteobacteria</taxon>
        <taxon>Chromatiales</taxon>
        <taxon>Sedimenticolaceae</taxon>
        <taxon>Candidatus Thiodiazotropha</taxon>
    </lineage>
</organism>
<evidence type="ECO:0000313" key="14">
    <source>
        <dbReference type="EMBL" id="MCG7938948.1"/>
    </source>
</evidence>
<keyword evidence="5" id="KW-0479">Metal-binding</keyword>
<dbReference type="AlphaFoldDB" id="A0A9E4K4U2"/>
<evidence type="ECO:0000256" key="9">
    <source>
        <dbReference type="ARBA" id="ARBA00023049"/>
    </source>
</evidence>
<dbReference type="GO" id="GO:0004222">
    <property type="term" value="F:metalloendopeptidase activity"/>
    <property type="evidence" value="ECO:0007669"/>
    <property type="project" value="InterPro"/>
</dbReference>
<protein>
    <submittedName>
        <fullName evidence="14">Zinc metalloprotease HtpX</fullName>
    </submittedName>
</protein>
<feature type="domain" description="Peptidase M48" evidence="13">
    <location>
        <begin position="75"/>
        <end position="278"/>
    </location>
</feature>
<sequence>MNFTRISQHKFRNFLQTLLLLGGMSLLLALCVELLFGQELWLWVFIGTTVIIFVLPDMSPRWLLHLYQAKPISPDQAPQLWMMIEELSRRARLKSIPALYWIPSKTTNAFSVGRTNDTAIALTDGILELLSMRELAAVLAHETAHLANDDIRLMSIADLISRLTHLMSSLGIILLLITFPLLFLGYTPFSLWGILLLIVSPSLSAVMQLGLSRIREFNADLLAAELTGDPAGLANALNKIAYPHGRFWQKLLIPGYRRPEPSLLRTHPEPEERIDRLLDLGDRSDRYTSLMKDLPDQSVDLPTGYTTRLSPRHRTIFRIWR</sequence>
<evidence type="ECO:0000256" key="11">
    <source>
        <dbReference type="RuleBase" id="RU003983"/>
    </source>
</evidence>
<name>A0A9E4K4U2_9GAMM</name>
<evidence type="ECO:0000256" key="12">
    <source>
        <dbReference type="SAM" id="Phobius"/>
    </source>
</evidence>
<evidence type="ECO:0000259" key="13">
    <source>
        <dbReference type="Pfam" id="PF01435"/>
    </source>
</evidence>
<comment type="caution">
    <text evidence="14">The sequence shown here is derived from an EMBL/GenBank/DDBJ whole genome shotgun (WGS) entry which is preliminary data.</text>
</comment>
<proteinExistence type="inferred from homology"/>
<dbReference type="CDD" id="cd07339">
    <property type="entry name" value="M48B_HtpX_like"/>
    <property type="match status" value="1"/>
</dbReference>
<keyword evidence="7 11" id="KW-0862">Zinc</keyword>
<comment type="cofactor">
    <cofactor evidence="11">
        <name>Zn(2+)</name>
        <dbReference type="ChEBI" id="CHEBI:29105"/>
    </cofactor>
    <text evidence="11">Binds 1 zinc ion per subunit.</text>
</comment>
<evidence type="ECO:0000256" key="4">
    <source>
        <dbReference type="ARBA" id="ARBA00022692"/>
    </source>
</evidence>
<keyword evidence="9 11" id="KW-0482">Metalloprotease</keyword>
<keyword evidence="4 12" id="KW-0812">Transmembrane</keyword>
<evidence type="ECO:0000256" key="2">
    <source>
        <dbReference type="ARBA" id="ARBA00022475"/>
    </source>
</evidence>
<feature type="transmembrane region" description="Helical" evidence="12">
    <location>
        <begin position="189"/>
        <end position="211"/>
    </location>
</feature>
<evidence type="ECO:0000256" key="8">
    <source>
        <dbReference type="ARBA" id="ARBA00022989"/>
    </source>
</evidence>
<keyword evidence="2" id="KW-1003">Cell membrane</keyword>
<dbReference type="PANTHER" id="PTHR43221:SF1">
    <property type="entry name" value="PROTEASE HTPX"/>
    <property type="match status" value="1"/>
</dbReference>
<keyword evidence="6 11" id="KW-0378">Hydrolase</keyword>
<keyword evidence="8 12" id="KW-1133">Transmembrane helix</keyword>
<feature type="transmembrane region" description="Helical" evidence="12">
    <location>
        <begin position="163"/>
        <end position="183"/>
    </location>
</feature>
<gene>
    <name evidence="14" type="ORF">JAZ04_08840</name>
</gene>
<dbReference type="GO" id="GO:0006508">
    <property type="term" value="P:proteolysis"/>
    <property type="evidence" value="ECO:0007669"/>
    <property type="project" value="UniProtKB-KW"/>
</dbReference>
<dbReference type="PANTHER" id="PTHR43221">
    <property type="entry name" value="PROTEASE HTPX"/>
    <property type="match status" value="1"/>
</dbReference>
<accession>A0A9E4K4U2</accession>
<feature type="transmembrane region" description="Helical" evidence="12">
    <location>
        <begin position="41"/>
        <end position="58"/>
    </location>
</feature>
<dbReference type="InterPro" id="IPR001915">
    <property type="entry name" value="Peptidase_M48"/>
</dbReference>
<dbReference type="GO" id="GO:0046872">
    <property type="term" value="F:metal ion binding"/>
    <property type="evidence" value="ECO:0007669"/>
    <property type="project" value="UniProtKB-KW"/>
</dbReference>
<comment type="subcellular location">
    <subcellularLocation>
        <location evidence="1">Cell membrane</location>
        <topology evidence="1">Multi-pass membrane protein</topology>
    </subcellularLocation>
</comment>
<keyword evidence="10 12" id="KW-0472">Membrane</keyword>
<keyword evidence="3 11" id="KW-0645">Protease</keyword>
<dbReference type="GO" id="GO:0005886">
    <property type="term" value="C:plasma membrane"/>
    <property type="evidence" value="ECO:0007669"/>
    <property type="project" value="UniProtKB-SubCell"/>
</dbReference>
<dbReference type="Gene3D" id="3.30.2010.10">
    <property type="entry name" value="Metalloproteases ('zincins'), catalytic domain"/>
    <property type="match status" value="1"/>
</dbReference>
<comment type="similarity">
    <text evidence="11">Belongs to the peptidase M48 family.</text>
</comment>
<evidence type="ECO:0000256" key="7">
    <source>
        <dbReference type="ARBA" id="ARBA00022833"/>
    </source>
</evidence>
<evidence type="ECO:0000256" key="3">
    <source>
        <dbReference type="ARBA" id="ARBA00022670"/>
    </source>
</evidence>
<evidence type="ECO:0000256" key="5">
    <source>
        <dbReference type="ARBA" id="ARBA00022723"/>
    </source>
</evidence>
<reference evidence="14" key="1">
    <citation type="journal article" date="2021" name="Proc. Natl. Acad. Sci. U.S.A.">
        <title>Global biogeography of chemosynthetic symbionts reveals both localized and globally distributed symbiont groups. .</title>
        <authorList>
            <person name="Osvatic J.T."/>
            <person name="Wilkins L.G.E."/>
            <person name="Leibrecht L."/>
            <person name="Leray M."/>
            <person name="Zauner S."/>
            <person name="Polzin J."/>
            <person name="Camacho Y."/>
            <person name="Gros O."/>
            <person name="van Gils J.A."/>
            <person name="Eisen J.A."/>
            <person name="Petersen J.M."/>
            <person name="Yuen B."/>
        </authorList>
    </citation>
    <scope>NUCLEOTIDE SEQUENCE</scope>
    <source>
        <strain evidence="14">MAGL173</strain>
    </source>
</reference>
<evidence type="ECO:0000256" key="10">
    <source>
        <dbReference type="ARBA" id="ARBA00023136"/>
    </source>
</evidence>
<dbReference type="EMBL" id="JAEPDI010000004">
    <property type="protein sequence ID" value="MCG7938948.1"/>
    <property type="molecule type" value="Genomic_DNA"/>
</dbReference>
<evidence type="ECO:0000313" key="15">
    <source>
        <dbReference type="Proteomes" id="UP000886687"/>
    </source>
</evidence>
<evidence type="ECO:0000256" key="1">
    <source>
        <dbReference type="ARBA" id="ARBA00004651"/>
    </source>
</evidence>
<dbReference type="InterPro" id="IPR050083">
    <property type="entry name" value="HtpX_protease"/>
</dbReference>
<evidence type="ECO:0000256" key="6">
    <source>
        <dbReference type="ARBA" id="ARBA00022801"/>
    </source>
</evidence>